<dbReference type="InterPro" id="IPR012944">
    <property type="entry name" value="SusD_RagB_dom"/>
</dbReference>
<evidence type="ECO:0000256" key="2">
    <source>
        <dbReference type="ARBA" id="ARBA00006275"/>
    </source>
</evidence>
<dbReference type="InterPro" id="IPR011990">
    <property type="entry name" value="TPR-like_helical_dom_sf"/>
</dbReference>
<keyword evidence="3" id="KW-0732">Signal</keyword>
<name>A0A3B7N5V2_9BACT</name>
<dbReference type="PROSITE" id="PS51257">
    <property type="entry name" value="PROKAR_LIPOPROTEIN"/>
    <property type="match status" value="1"/>
</dbReference>
<evidence type="ECO:0000313" key="8">
    <source>
        <dbReference type="Proteomes" id="UP000263900"/>
    </source>
</evidence>
<protein>
    <submittedName>
        <fullName evidence="7">RagB/SusD family nutrient uptake outer membrane protein</fullName>
    </submittedName>
</protein>
<dbReference type="AlphaFoldDB" id="A0A3B7N5V2"/>
<reference evidence="7 8" key="1">
    <citation type="submission" date="2018-09" db="EMBL/GenBank/DDBJ databases">
        <title>Genome sequencing of strain 6GH32-13.</title>
        <authorList>
            <person name="Weon H.-Y."/>
            <person name="Heo J."/>
            <person name="Kwon S.-W."/>
        </authorList>
    </citation>
    <scope>NUCLEOTIDE SEQUENCE [LARGE SCALE GENOMIC DNA]</scope>
    <source>
        <strain evidence="7 8">5GH32-13</strain>
    </source>
</reference>
<keyword evidence="8" id="KW-1185">Reference proteome</keyword>
<feature type="domain" description="RagB/SusD" evidence="6">
    <location>
        <begin position="326"/>
        <end position="410"/>
    </location>
</feature>
<keyword evidence="4" id="KW-0472">Membrane</keyword>
<dbReference type="Pfam" id="PF07980">
    <property type="entry name" value="SusD_RagB"/>
    <property type="match status" value="1"/>
</dbReference>
<comment type="subcellular location">
    <subcellularLocation>
        <location evidence="1">Cell outer membrane</location>
    </subcellularLocation>
</comment>
<proteinExistence type="inferred from homology"/>
<accession>A0A3B7N5V2</accession>
<dbReference type="KEGG" id="pseg:D3H65_27190"/>
<dbReference type="Gene3D" id="1.25.40.390">
    <property type="match status" value="2"/>
</dbReference>
<evidence type="ECO:0000313" key="7">
    <source>
        <dbReference type="EMBL" id="AXY77441.1"/>
    </source>
</evidence>
<dbReference type="OrthoDB" id="9794888at2"/>
<dbReference type="SUPFAM" id="SSF48452">
    <property type="entry name" value="TPR-like"/>
    <property type="match status" value="1"/>
</dbReference>
<evidence type="ECO:0000256" key="5">
    <source>
        <dbReference type="ARBA" id="ARBA00023237"/>
    </source>
</evidence>
<dbReference type="RefSeq" id="WP_119053317.1">
    <property type="nucleotide sequence ID" value="NZ_CP032157.1"/>
</dbReference>
<gene>
    <name evidence="7" type="ORF">D3H65_27190</name>
</gene>
<keyword evidence="5" id="KW-0998">Cell outer membrane</keyword>
<dbReference type="GO" id="GO:0009279">
    <property type="term" value="C:cell outer membrane"/>
    <property type="evidence" value="ECO:0007669"/>
    <property type="project" value="UniProtKB-SubCell"/>
</dbReference>
<sequence length="435" mass="48471">MKKIVIINIMVFFCGLVLFTSCKKEIGNLNNPIIEDYLNNATKPQLDNLVIGTESGLRNNMELYLEVVGMIGREMYRFSSSDPRYVTDLLGSGTNVLDNNAFYLTNNWNARYRVVKNCDLLITATNTTTVAIPATTKKGYLGFAKTIKAYQLLLNLNLTYTNGVRLDVADPENPGPFLDYPASLQAIADLLDEAKTDLTGATVQFALSSGFAGFNTTAGLIKFNRAIAARVAAYRQLWPAVLTALNESYFDLNGAFDLGVKMVYSTGPNDQVNAAYFPQNRGGEVRLAHPSYVTDIIGGDDRISKATLRTNSLSSSGLTSNRDVWVFKSATDPIGIVRNEELILLYAEAKLQLNQIPDAVVALNRIRLGHNLTPYAGSITQAALITEMLFQRRYSLFFEGHRWVDMRRYNRLNQLPIDRVGDDVWDKFPRPLTEN</sequence>
<organism evidence="7 8">
    <name type="scientific">Paraflavitalea soli</name>
    <dbReference type="NCBI Taxonomy" id="2315862"/>
    <lineage>
        <taxon>Bacteria</taxon>
        <taxon>Pseudomonadati</taxon>
        <taxon>Bacteroidota</taxon>
        <taxon>Chitinophagia</taxon>
        <taxon>Chitinophagales</taxon>
        <taxon>Chitinophagaceae</taxon>
        <taxon>Paraflavitalea</taxon>
    </lineage>
</organism>
<evidence type="ECO:0000259" key="6">
    <source>
        <dbReference type="Pfam" id="PF07980"/>
    </source>
</evidence>
<evidence type="ECO:0000256" key="3">
    <source>
        <dbReference type="ARBA" id="ARBA00022729"/>
    </source>
</evidence>
<evidence type="ECO:0000256" key="1">
    <source>
        <dbReference type="ARBA" id="ARBA00004442"/>
    </source>
</evidence>
<dbReference type="EMBL" id="CP032157">
    <property type="protein sequence ID" value="AXY77441.1"/>
    <property type="molecule type" value="Genomic_DNA"/>
</dbReference>
<evidence type="ECO:0000256" key="4">
    <source>
        <dbReference type="ARBA" id="ARBA00023136"/>
    </source>
</evidence>
<dbReference type="Proteomes" id="UP000263900">
    <property type="component" value="Chromosome"/>
</dbReference>
<comment type="similarity">
    <text evidence="2">Belongs to the SusD family.</text>
</comment>